<comment type="caution">
    <text evidence="3">The sequence shown here is derived from an EMBL/GenBank/DDBJ whole genome shotgun (WGS) entry which is preliminary data.</text>
</comment>
<feature type="signal peptide" evidence="2">
    <location>
        <begin position="1"/>
        <end position="16"/>
    </location>
</feature>
<evidence type="ECO:0000256" key="1">
    <source>
        <dbReference type="SAM" id="MobiDB-lite"/>
    </source>
</evidence>
<dbReference type="Proteomes" id="UP000645828">
    <property type="component" value="Unassembled WGS sequence"/>
</dbReference>
<name>A0A811ZM58_NYCPR</name>
<dbReference type="GO" id="GO:0002080">
    <property type="term" value="C:acrosomal membrane"/>
    <property type="evidence" value="ECO:0007669"/>
    <property type="project" value="TreeGrafter"/>
</dbReference>
<evidence type="ECO:0000313" key="3">
    <source>
        <dbReference type="EMBL" id="CAD7689769.1"/>
    </source>
</evidence>
<dbReference type="EMBL" id="CAJHUB010000769">
    <property type="protein sequence ID" value="CAD7689769.1"/>
    <property type="molecule type" value="Genomic_DNA"/>
</dbReference>
<dbReference type="GO" id="GO:0097524">
    <property type="term" value="C:sperm plasma membrane"/>
    <property type="evidence" value="ECO:0007669"/>
    <property type="project" value="InterPro"/>
</dbReference>
<dbReference type="InterPro" id="IPR027984">
    <property type="entry name" value="TMEM95"/>
</dbReference>
<dbReference type="Pfam" id="PF15203">
    <property type="entry name" value="TMEM95"/>
    <property type="match status" value="1"/>
</dbReference>
<gene>
    <name evidence="3" type="ORF">NYPRO_LOCUS22563</name>
</gene>
<dbReference type="PANTHER" id="PTHR38808">
    <property type="entry name" value="TRANSMEMBRANE PROTEIN 95"/>
    <property type="match status" value="1"/>
</dbReference>
<keyword evidence="2" id="KW-0732">Signal</keyword>
<feature type="region of interest" description="Disordered" evidence="1">
    <location>
        <begin position="186"/>
        <end position="287"/>
    </location>
</feature>
<keyword evidence="4" id="KW-1185">Reference proteome</keyword>
<protein>
    <submittedName>
        <fullName evidence="3">(raccoon dog) hypothetical protein</fullName>
    </submittedName>
</protein>
<proteinExistence type="predicted"/>
<evidence type="ECO:0000256" key="2">
    <source>
        <dbReference type="SAM" id="SignalP"/>
    </source>
</evidence>
<sequence length="335" mass="36176">MWVLALGGVFLATTQACILCQLSARDLSGRLAHVCGQVEAKWKDCGASWNFPAFALDEVSMNRVIEKTHRVLRVMEIKGSFSSLPLYQLWLQKIKLPQYTREALCAPACRGRTTLYNCSTCQSTQVRCWPKKRCFPGSLTASWAPCRKSRSSGSQDPAPLCLDSCPAAGHPEPCGGVQLLQTKRGSVKTLPASQPPLQKGRSPPPPLPLEGISQPFSSHTKGSAFHILKPNVPKVPGSDSLWGPRHPQGEHSPAPEPQPSTNQMGAVTDSRKISTEGKNPLQAPPLPHPLLPILGKRGLAAPEATLGALMTDWESGNKCLEAALPLELRPHQSAC</sequence>
<evidence type="ECO:0000313" key="4">
    <source>
        <dbReference type="Proteomes" id="UP000645828"/>
    </source>
</evidence>
<dbReference type="AlphaFoldDB" id="A0A811ZM58"/>
<dbReference type="GO" id="GO:0007342">
    <property type="term" value="P:fusion of sperm to egg plasma membrane involved in single fertilization"/>
    <property type="evidence" value="ECO:0007669"/>
    <property type="project" value="InterPro"/>
</dbReference>
<organism evidence="3 4">
    <name type="scientific">Nyctereutes procyonoides</name>
    <name type="common">Raccoon dog</name>
    <name type="synonym">Canis procyonoides</name>
    <dbReference type="NCBI Taxonomy" id="34880"/>
    <lineage>
        <taxon>Eukaryota</taxon>
        <taxon>Metazoa</taxon>
        <taxon>Chordata</taxon>
        <taxon>Craniata</taxon>
        <taxon>Vertebrata</taxon>
        <taxon>Euteleostomi</taxon>
        <taxon>Mammalia</taxon>
        <taxon>Eutheria</taxon>
        <taxon>Laurasiatheria</taxon>
        <taxon>Carnivora</taxon>
        <taxon>Caniformia</taxon>
        <taxon>Canidae</taxon>
        <taxon>Nyctereutes</taxon>
    </lineage>
</organism>
<dbReference type="PANTHER" id="PTHR38808:SF1">
    <property type="entry name" value="SPERM-EGG FUSION PROTEIN TMEM95"/>
    <property type="match status" value="1"/>
</dbReference>
<accession>A0A811ZM58</accession>
<feature type="chain" id="PRO_5032885526" evidence="2">
    <location>
        <begin position="17"/>
        <end position="335"/>
    </location>
</feature>
<reference evidence="3" key="1">
    <citation type="submission" date="2020-12" db="EMBL/GenBank/DDBJ databases">
        <authorList>
            <consortium name="Molecular Ecology Group"/>
        </authorList>
    </citation>
    <scope>NUCLEOTIDE SEQUENCE</scope>
    <source>
        <strain evidence="3">TBG_1078</strain>
    </source>
</reference>